<dbReference type="GeneID" id="85164707"/>
<accession>A0A087DDR8</accession>
<dbReference type="InterPro" id="IPR025161">
    <property type="entry name" value="IS402-like_dom"/>
</dbReference>
<keyword evidence="3" id="KW-1185">Reference proteome</keyword>
<dbReference type="RefSeq" id="WP_162180140.1">
    <property type="nucleotide sequence ID" value="NZ_CAUPKV010000029.1"/>
</dbReference>
<proteinExistence type="predicted"/>
<dbReference type="Pfam" id="PF13340">
    <property type="entry name" value="DUF4096"/>
    <property type="match status" value="1"/>
</dbReference>
<gene>
    <name evidence="2" type="ORF">BSCA_0158</name>
</gene>
<dbReference type="InterPro" id="IPR052909">
    <property type="entry name" value="Transposase_6_like"/>
</dbReference>
<name>A0A087DDR8_9BIFI</name>
<dbReference type="PANTHER" id="PTHR46637">
    <property type="entry name" value="TIS1421-TRANSPOSASE PROTEIN A"/>
    <property type="match status" value="1"/>
</dbReference>
<protein>
    <submittedName>
        <fullName evidence="2">Putative transposase</fullName>
    </submittedName>
</protein>
<sequence length="106" mass="11963">MRVAHLLPRQRGNVAVDNYTFVNALLWMCRTGAPWRDLPACYGKWITVYQRFNRWSGNGAIERLFTALQEERIIAVEVRVPALDSTSVKVHQHATGAPEKGGRSPS</sequence>
<dbReference type="eggNOG" id="COG3293">
    <property type="taxonomic scope" value="Bacteria"/>
</dbReference>
<dbReference type="EMBL" id="JGZO01000012">
    <property type="protein sequence ID" value="KFI93668.1"/>
    <property type="molecule type" value="Genomic_DNA"/>
</dbReference>
<feature type="domain" description="Insertion element IS402-like" evidence="1">
    <location>
        <begin position="2"/>
        <end position="65"/>
    </location>
</feature>
<organism evidence="2 3">
    <name type="scientific">Bifidobacterium scardovii</name>
    <dbReference type="NCBI Taxonomy" id="158787"/>
    <lineage>
        <taxon>Bacteria</taxon>
        <taxon>Bacillati</taxon>
        <taxon>Actinomycetota</taxon>
        <taxon>Actinomycetes</taxon>
        <taxon>Bifidobacteriales</taxon>
        <taxon>Bifidobacteriaceae</taxon>
        <taxon>Bifidobacterium</taxon>
    </lineage>
</organism>
<dbReference type="AlphaFoldDB" id="A0A087DDR8"/>
<dbReference type="Proteomes" id="UP000029033">
    <property type="component" value="Unassembled WGS sequence"/>
</dbReference>
<reference evidence="2 3" key="1">
    <citation type="submission" date="2014-03" db="EMBL/GenBank/DDBJ databases">
        <title>Genomics of Bifidobacteria.</title>
        <authorList>
            <person name="Ventura M."/>
            <person name="Milani C."/>
            <person name="Lugli G.A."/>
        </authorList>
    </citation>
    <scope>NUCLEOTIDE SEQUENCE [LARGE SCALE GENOMIC DNA]</scope>
    <source>
        <strain evidence="2 3">LMG 21589</strain>
    </source>
</reference>
<evidence type="ECO:0000259" key="1">
    <source>
        <dbReference type="Pfam" id="PF13340"/>
    </source>
</evidence>
<dbReference type="PANTHER" id="PTHR46637:SF1">
    <property type="entry name" value="BLL5188 PROTEIN"/>
    <property type="match status" value="1"/>
</dbReference>
<evidence type="ECO:0000313" key="2">
    <source>
        <dbReference type="EMBL" id="KFI93668.1"/>
    </source>
</evidence>
<evidence type="ECO:0000313" key="3">
    <source>
        <dbReference type="Proteomes" id="UP000029033"/>
    </source>
</evidence>
<comment type="caution">
    <text evidence="2">The sequence shown here is derived from an EMBL/GenBank/DDBJ whole genome shotgun (WGS) entry which is preliminary data.</text>
</comment>